<dbReference type="InterPro" id="IPR027417">
    <property type="entry name" value="P-loop_NTPase"/>
</dbReference>
<reference evidence="1" key="1">
    <citation type="submission" date="2012-09" db="EMBL/GenBank/DDBJ databases">
        <authorList>
            <person name="Martin A.A."/>
        </authorList>
    </citation>
    <scope>NUCLEOTIDE SEQUENCE</scope>
</reference>
<reference evidence="2" key="2">
    <citation type="submission" date="2017-02" db="UniProtKB">
        <authorList>
            <consortium name="WormBaseParasite"/>
        </authorList>
    </citation>
    <scope>IDENTIFICATION</scope>
</reference>
<dbReference type="SUPFAM" id="SSF52540">
    <property type="entry name" value="P-loop containing nucleoside triphosphate hydrolases"/>
    <property type="match status" value="1"/>
</dbReference>
<evidence type="ECO:0000313" key="2">
    <source>
        <dbReference type="WBParaSite" id="ACAC_0000985601-mRNA-1"/>
    </source>
</evidence>
<organism evidence="1 2">
    <name type="scientific">Angiostrongylus cantonensis</name>
    <name type="common">Rat lungworm</name>
    <dbReference type="NCBI Taxonomy" id="6313"/>
    <lineage>
        <taxon>Eukaryota</taxon>
        <taxon>Metazoa</taxon>
        <taxon>Ecdysozoa</taxon>
        <taxon>Nematoda</taxon>
        <taxon>Chromadorea</taxon>
        <taxon>Rhabditida</taxon>
        <taxon>Rhabditina</taxon>
        <taxon>Rhabditomorpha</taxon>
        <taxon>Strongyloidea</taxon>
        <taxon>Metastrongylidae</taxon>
        <taxon>Angiostrongylus</taxon>
    </lineage>
</organism>
<dbReference type="Proteomes" id="UP000035642">
    <property type="component" value="Unassembled WGS sequence"/>
</dbReference>
<dbReference type="Gene3D" id="3.40.50.300">
    <property type="entry name" value="P-loop containing nucleotide triphosphate hydrolases"/>
    <property type="match status" value="1"/>
</dbReference>
<dbReference type="STRING" id="6313.A0A0K0DFT5"/>
<sequence>MFYVPRKLNVFLKSFQAKLDIMLSDPKKSAVYSHRSFLVLSAVSVAEIRKVRNVQRITFQRCFPYKVYPFILLCSVTDSLILGYSKKKHLEVISLSDEQRIVVCYALSSLENLIFTGGAGTGKSVVLRLIIDLLPASTTFVTALKCTLSNKNVAKQWKLSQLILLLLGTRRASYLSSRLFVKNSDHRVGGLPAVHLTSRGIQSLTALVNRCHL</sequence>
<protein>
    <submittedName>
        <fullName evidence="2">ATP-dependent DNA helicase</fullName>
    </submittedName>
</protein>
<evidence type="ECO:0000313" key="1">
    <source>
        <dbReference type="Proteomes" id="UP000035642"/>
    </source>
</evidence>
<proteinExistence type="predicted"/>
<keyword evidence="1" id="KW-1185">Reference proteome</keyword>
<dbReference type="WBParaSite" id="ACAC_0000985601-mRNA-1">
    <property type="protein sequence ID" value="ACAC_0000985601-mRNA-1"/>
    <property type="gene ID" value="ACAC_0000985601"/>
</dbReference>
<dbReference type="AlphaFoldDB" id="A0A0K0DFT5"/>
<name>A0A0K0DFT5_ANGCA</name>
<accession>A0A0K0DFT5</accession>